<proteinExistence type="predicted"/>
<reference evidence="1" key="1">
    <citation type="submission" date="2016-02" db="EMBL/GenBank/DDBJ databases">
        <title>WGS assembly of Manihot esculenta.</title>
        <authorList>
            <person name="Bredeson J.V."/>
            <person name="Prochnik S.E."/>
            <person name="Lyons J.B."/>
            <person name="Schmutz J."/>
            <person name="Grimwood J."/>
            <person name="Vrebalov J."/>
            <person name="Bart R.S."/>
            <person name="Amuge T."/>
            <person name="Ferguson M.E."/>
            <person name="Green R."/>
            <person name="Putnam N."/>
            <person name="Stites J."/>
            <person name="Rounsley S."/>
            <person name="Rokhsar D.S."/>
        </authorList>
    </citation>
    <scope>NUCLEOTIDE SEQUENCE [LARGE SCALE GENOMIC DNA]</scope>
    <source>
        <tissue evidence="1">Leaf</tissue>
    </source>
</reference>
<dbReference type="AlphaFoldDB" id="A0A2C9UM75"/>
<organism evidence="1">
    <name type="scientific">Manihot esculenta</name>
    <name type="common">Cassava</name>
    <name type="synonym">Jatropha manihot</name>
    <dbReference type="NCBI Taxonomy" id="3983"/>
    <lineage>
        <taxon>Eukaryota</taxon>
        <taxon>Viridiplantae</taxon>
        <taxon>Streptophyta</taxon>
        <taxon>Embryophyta</taxon>
        <taxon>Tracheophyta</taxon>
        <taxon>Spermatophyta</taxon>
        <taxon>Magnoliopsida</taxon>
        <taxon>eudicotyledons</taxon>
        <taxon>Gunneridae</taxon>
        <taxon>Pentapetalae</taxon>
        <taxon>rosids</taxon>
        <taxon>fabids</taxon>
        <taxon>Malpighiales</taxon>
        <taxon>Euphorbiaceae</taxon>
        <taxon>Crotonoideae</taxon>
        <taxon>Manihoteae</taxon>
        <taxon>Manihot</taxon>
    </lineage>
</organism>
<name>A0A2C9UM75_MANES</name>
<accession>A0A2C9UM75</accession>
<protein>
    <submittedName>
        <fullName evidence="1">Uncharacterized protein</fullName>
    </submittedName>
</protein>
<evidence type="ECO:0000313" key="1">
    <source>
        <dbReference type="EMBL" id="OAY31999.1"/>
    </source>
</evidence>
<sequence length="53" mass="6465">MWVCICLVFIFSIFFFLLWFFFPDLVLKEKIIVKKELLRLVVFGHLLDKELIT</sequence>
<gene>
    <name evidence="1" type="ORF">MANES_14G158200</name>
</gene>
<dbReference type="EMBL" id="CM004400">
    <property type="protein sequence ID" value="OAY31999.1"/>
    <property type="molecule type" value="Genomic_DNA"/>
</dbReference>